<dbReference type="KEGG" id="broo:brsh051_15570"/>
<name>A0AAN0MHC2_9ACTN</name>
<evidence type="ECO:0008006" key="3">
    <source>
        <dbReference type="Google" id="ProtNLM"/>
    </source>
</evidence>
<keyword evidence="2" id="KW-1185">Reference proteome</keyword>
<evidence type="ECO:0000313" key="2">
    <source>
        <dbReference type="Proteomes" id="UP001431656"/>
    </source>
</evidence>
<organism evidence="1 2">
    <name type="scientific">Brooklawnia propionicigenes</name>
    <dbReference type="NCBI Taxonomy" id="3041175"/>
    <lineage>
        <taxon>Bacteria</taxon>
        <taxon>Bacillati</taxon>
        <taxon>Actinomycetota</taxon>
        <taxon>Actinomycetes</taxon>
        <taxon>Propionibacteriales</taxon>
        <taxon>Propionibacteriaceae</taxon>
        <taxon>Brooklawnia</taxon>
    </lineage>
</organism>
<evidence type="ECO:0000313" key="1">
    <source>
        <dbReference type="EMBL" id="BEH02276.1"/>
    </source>
</evidence>
<dbReference type="Proteomes" id="UP001431656">
    <property type="component" value="Chromosome"/>
</dbReference>
<dbReference type="AlphaFoldDB" id="A0AAN0MHC2"/>
<gene>
    <name evidence="1" type="ORF">brsh051_15570</name>
</gene>
<reference evidence="1" key="1">
    <citation type="journal article" date="2024" name="Int. J. Syst. Evol. Microbiol.">
        <title>Brooklawnia propionicigenes sp. nov., a facultatively anaerobic, propionate-producing bacterium isolated from a methanogenic reactor treating waste from cattle farms.</title>
        <authorList>
            <person name="Akita Y."/>
            <person name="Ueki A."/>
            <person name="Tonouchi A."/>
            <person name="Sugawara Y."/>
            <person name="Honma S."/>
            <person name="Kaku N."/>
            <person name="Ueki K."/>
        </authorList>
    </citation>
    <scope>NUCLEOTIDE SEQUENCE</scope>
    <source>
        <strain evidence="1">SH051</strain>
    </source>
</reference>
<proteinExistence type="predicted"/>
<protein>
    <recommendedName>
        <fullName evidence="3">IrrE N-terminal-like domain-containing protein</fullName>
    </recommendedName>
</protein>
<sequence length="156" mass="16824">MVRDDVDDAQAVKTLAHEAGHVILHPDQQGRECRGILEVEAESVAYMVTSAHGLDSSQYTFNYVAGWALNAVTEQRDLADILRSTGQRVIGAADLILQTTQPAPTVTDTALDALESDIRVQTDPMRWEAVSVDEAITPEPPIVPSPALVPSVGRLP</sequence>
<dbReference type="EMBL" id="AP028056">
    <property type="protein sequence ID" value="BEH02276.1"/>
    <property type="molecule type" value="Genomic_DNA"/>
</dbReference>
<accession>A0AAN0MHC2</accession>